<dbReference type="SUPFAM" id="SSF53649">
    <property type="entry name" value="Alkaline phosphatase-like"/>
    <property type="match status" value="1"/>
</dbReference>
<dbReference type="InterPro" id="IPR006674">
    <property type="entry name" value="HD_domain"/>
</dbReference>
<dbReference type="NCBIfam" id="TIGR02335">
    <property type="entry name" value="hydr_PhnA"/>
    <property type="match status" value="1"/>
</dbReference>
<proteinExistence type="predicted"/>
<dbReference type="PANTHER" id="PTHR40202:SF1">
    <property type="entry name" value="HD DOMAIN-CONTAINING PROTEIN"/>
    <property type="match status" value="1"/>
</dbReference>
<dbReference type="Proteomes" id="UP000077002">
    <property type="component" value="Unassembled WGS sequence"/>
</dbReference>
<dbReference type="Pfam" id="PF01663">
    <property type="entry name" value="Phosphodiest"/>
    <property type="match status" value="1"/>
</dbReference>
<protein>
    <submittedName>
        <fullName evidence="2">Phosphonoacetate hydrolase</fullName>
    </submittedName>
</protein>
<evidence type="ECO:0000259" key="1">
    <source>
        <dbReference type="Pfam" id="PF01966"/>
    </source>
</evidence>
<dbReference type="Gene3D" id="1.10.3210.10">
    <property type="entry name" value="Hypothetical protein af1432"/>
    <property type="match status" value="1"/>
</dbReference>
<dbReference type="InterPro" id="IPR023116">
    <property type="entry name" value="Phosphonoacetate_hydro_insert"/>
</dbReference>
<organism evidence="2 3">
    <name type="scientific">Fonsecaea monophora</name>
    <dbReference type="NCBI Taxonomy" id="254056"/>
    <lineage>
        <taxon>Eukaryota</taxon>
        <taxon>Fungi</taxon>
        <taxon>Dikarya</taxon>
        <taxon>Ascomycota</taxon>
        <taxon>Pezizomycotina</taxon>
        <taxon>Eurotiomycetes</taxon>
        <taxon>Chaetothyriomycetidae</taxon>
        <taxon>Chaetothyriales</taxon>
        <taxon>Herpotrichiellaceae</taxon>
        <taxon>Fonsecaea</taxon>
    </lineage>
</organism>
<sequence length="692" mass="76260">MARLFNTARLQGVWGPPGSQPCGLHAGAMESVELRFEASQESVLLDTLQFPSAIFGAKRNPGTKEKVYKKDLFREENEREKRTKMLPSVERHARECVKELFHFIAAQGQGDYLGEQVSQLEHTLQTGQLAVQAGADDDTVLGALLHDVGRFIPAAAKMPAMIAPDGVFVGRGSHEVLGEKYLRGLGFNESICQLVGAHVMAKRYLTAVDKGYYDGLSQSSKTTLKFQGGTFTPEQVAEAQRDPLLQAKLAVRRWDDTAKVPKMATLPLEYYERMATKSLLASRSVFELHGRKYKLPEKPTVVICVDGFDPEYLDQGISDGITPNMAKFVQSGFAATAKCAMPSFTNPNNVSIITGAPTSVHGIAGNFFLDRTTRKEEMIVDDALLRGSTILEQMSKRGVRVAAITAKDKLRAIINHGLNCSCGDICFSAQYADKCTQAENGISDVEKWLGIAAPDQYSGDLSLFVLKAGIKLLEEDRADFFYLTLSDYVQHKFPPGSKEANAFMATVDDCIGRLVQLGATVVVTGDHGMSDKSKDDGTPNVLFVEEELDQKFGHGSSRVICPITDPFVRHHGALGSFVRVYLNRADISIDDALAYCRTFPEIELALDGPTASQMFEMPLDREGDIVLVAKENAVLGSRKEEHALENLHDHRLRSHGGLSEQLIPLLRSHPTGTQVEDRQWRNFDAFDLALNW</sequence>
<keyword evidence="3" id="KW-1185">Reference proteome</keyword>
<dbReference type="InterPro" id="IPR052567">
    <property type="entry name" value="OP_Dioxygenase"/>
</dbReference>
<dbReference type="OrthoDB" id="445007at2759"/>
<dbReference type="InterPro" id="IPR017850">
    <property type="entry name" value="Alkaline_phosphatase_core_sf"/>
</dbReference>
<dbReference type="CDD" id="cd00077">
    <property type="entry name" value="HDc"/>
    <property type="match status" value="1"/>
</dbReference>
<dbReference type="EMBL" id="LVKK01000040">
    <property type="protein sequence ID" value="OAG39768.1"/>
    <property type="molecule type" value="Genomic_DNA"/>
</dbReference>
<reference evidence="2 3" key="1">
    <citation type="submission" date="2016-03" db="EMBL/GenBank/DDBJ databases">
        <title>Draft genome sequence of the Fonsecaea monophora CBS 269.37.</title>
        <authorList>
            <person name="Bombassaro A."/>
            <person name="Vinicius W.A."/>
            <person name="De Hoog S."/>
            <person name="Sun J."/>
            <person name="Souza E.M."/>
            <person name="Raittz R.T."/>
            <person name="Costa F."/>
            <person name="Leao A.C."/>
            <person name="Tadra-Sfeir M.Z."/>
            <person name="Baura V."/>
            <person name="Balsanelli E."/>
            <person name="Pedrosa F.O."/>
            <person name="Moreno L.F."/>
            <person name="Steffens M.B."/>
            <person name="Xi L."/>
            <person name="Bocca A.L."/>
            <person name="Felipe M.S."/>
            <person name="Teixeira M."/>
            <person name="Telles Filho F.Q."/>
            <person name="Azevedo C.M."/>
            <person name="Gomes R."/>
            <person name="Vicente V.A."/>
        </authorList>
    </citation>
    <scope>NUCLEOTIDE SEQUENCE [LARGE SCALE GENOMIC DNA]</scope>
    <source>
        <strain evidence="2 3">CBS 269.37</strain>
    </source>
</reference>
<dbReference type="Gene3D" id="3.30.1360.110">
    <property type="entry name" value="Domain 2, Phosphonoacetate Hydrolase"/>
    <property type="match status" value="1"/>
</dbReference>
<evidence type="ECO:0000313" key="3">
    <source>
        <dbReference type="Proteomes" id="UP000077002"/>
    </source>
</evidence>
<dbReference type="CDD" id="cd16018">
    <property type="entry name" value="Enpp"/>
    <property type="match status" value="1"/>
</dbReference>
<dbReference type="Gene3D" id="3.40.720.10">
    <property type="entry name" value="Alkaline Phosphatase, subunit A"/>
    <property type="match status" value="1"/>
</dbReference>
<dbReference type="GeneID" id="34601206"/>
<dbReference type="PANTHER" id="PTHR40202">
    <property type="match status" value="1"/>
</dbReference>
<dbReference type="InterPro" id="IPR002591">
    <property type="entry name" value="Phosphodiest/P_Trfase"/>
</dbReference>
<keyword evidence="2" id="KW-0378">Hydrolase</keyword>
<dbReference type="GO" id="GO:0047400">
    <property type="term" value="F:phosphonoacetate hydrolase activity"/>
    <property type="evidence" value="ECO:0007669"/>
    <property type="project" value="InterPro"/>
</dbReference>
<name>A0A177F6C1_9EURO</name>
<dbReference type="Pfam" id="PF01966">
    <property type="entry name" value="HD"/>
    <property type="match status" value="1"/>
</dbReference>
<dbReference type="AlphaFoldDB" id="A0A177F6C1"/>
<comment type="caution">
    <text evidence="2">The sequence shown here is derived from an EMBL/GenBank/DDBJ whole genome shotgun (WGS) entry which is preliminary data.</text>
</comment>
<feature type="domain" description="HD" evidence="1">
    <location>
        <begin position="120"/>
        <end position="199"/>
    </location>
</feature>
<gene>
    <name evidence="2" type="ORF">AYO21_06043</name>
</gene>
<evidence type="ECO:0000313" key="2">
    <source>
        <dbReference type="EMBL" id="OAG39768.1"/>
    </source>
</evidence>
<accession>A0A177F6C1</accession>
<dbReference type="SUPFAM" id="SSF109604">
    <property type="entry name" value="HD-domain/PDEase-like"/>
    <property type="match status" value="1"/>
</dbReference>
<dbReference type="InterPro" id="IPR012710">
    <property type="entry name" value="Phosphonoacetate_hydro"/>
</dbReference>
<dbReference type="InterPro" id="IPR003607">
    <property type="entry name" value="HD/PDEase_dom"/>
</dbReference>
<dbReference type="RefSeq" id="XP_022511720.1">
    <property type="nucleotide sequence ID" value="XM_022656008.1"/>
</dbReference>